<dbReference type="Proteomes" id="UP001385892">
    <property type="component" value="Unassembled WGS sequence"/>
</dbReference>
<evidence type="ECO:0000256" key="4">
    <source>
        <dbReference type="RuleBase" id="RU003719"/>
    </source>
</evidence>
<dbReference type="InterPro" id="IPR029753">
    <property type="entry name" value="D-isomer_DH_CS"/>
</dbReference>
<evidence type="ECO:0000313" key="8">
    <source>
        <dbReference type="Proteomes" id="UP001385892"/>
    </source>
</evidence>
<keyword evidence="8" id="KW-1185">Reference proteome</keyword>
<dbReference type="InterPro" id="IPR006140">
    <property type="entry name" value="D-isomer_DH_NAD-bd"/>
</dbReference>
<dbReference type="InterPro" id="IPR036291">
    <property type="entry name" value="NAD(P)-bd_dom_sf"/>
</dbReference>
<evidence type="ECO:0000259" key="6">
    <source>
        <dbReference type="Pfam" id="PF02826"/>
    </source>
</evidence>
<evidence type="ECO:0000259" key="5">
    <source>
        <dbReference type="Pfam" id="PF00389"/>
    </source>
</evidence>
<protein>
    <submittedName>
        <fullName evidence="7">NAD(P)-dependent oxidoreductase</fullName>
    </submittedName>
</protein>
<dbReference type="Gene3D" id="3.40.50.720">
    <property type="entry name" value="NAD(P)-binding Rossmann-like Domain"/>
    <property type="match status" value="2"/>
</dbReference>
<dbReference type="PANTHER" id="PTHR42789:SF1">
    <property type="entry name" value="D-ISOMER SPECIFIC 2-HYDROXYACID DEHYDROGENASE FAMILY PROTEIN (AFU_ORTHOLOGUE AFUA_6G10090)"/>
    <property type="match status" value="1"/>
</dbReference>
<sequence length="334" mass="34320">MSQAAALPDAIREIERTATDCAATTPKPVVLVTGADLAAPAMRLLSDCDVVFAGKTPTEDDIVALCAQHDPVAIIVRYSKVGERAMAAAPSLKVVSKHGSGTDTIDKVAARARGIEVVAAAGANAAAVAEQALALLLACAKSVTALDARMHSGHWDKATHKSLELGGRTIGLIGLGAIGQRFAKMVDAMGMRVIGFDPCAKDLPVYIQSVDLETIWRESDVVSLHCPMTDDNRNLVNASTLASCKPGVVIVNTARGGLVNEADLLAALQSGQVASAGLDSFQVEPMSPGHPFQGAAHLTLSPHIGGVTSDAYVNMGVAAAKNALAVIAQHAVAA</sequence>
<dbReference type="Pfam" id="PF02826">
    <property type="entry name" value="2-Hacid_dh_C"/>
    <property type="match status" value="1"/>
</dbReference>
<proteinExistence type="inferred from homology"/>
<name>A0ABU8WU22_9BURK</name>
<organism evidence="7 8">
    <name type="scientific">Variovorax rhizosphaerae</name>
    <dbReference type="NCBI Taxonomy" id="1836200"/>
    <lineage>
        <taxon>Bacteria</taxon>
        <taxon>Pseudomonadati</taxon>
        <taxon>Pseudomonadota</taxon>
        <taxon>Betaproteobacteria</taxon>
        <taxon>Burkholderiales</taxon>
        <taxon>Comamonadaceae</taxon>
        <taxon>Variovorax</taxon>
    </lineage>
</organism>
<dbReference type="RefSeq" id="WP_340346521.1">
    <property type="nucleotide sequence ID" value="NZ_JBBKZT010000019.1"/>
</dbReference>
<dbReference type="Pfam" id="PF00389">
    <property type="entry name" value="2-Hacid_dh"/>
    <property type="match status" value="1"/>
</dbReference>
<comment type="caution">
    <text evidence="7">The sequence shown here is derived from an EMBL/GenBank/DDBJ whole genome shotgun (WGS) entry which is preliminary data.</text>
</comment>
<evidence type="ECO:0000256" key="3">
    <source>
        <dbReference type="ARBA" id="ARBA00023027"/>
    </source>
</evidence>
<keyword evidence="3" id="KW-0520">NAD</keyword>
<evidence type="ECO:0000256" key="2">
    <source>
        <dbReference type="ARBA" id="ARBA00023002"/>
    </source>
</evidence>
<dbReference type="InterPro" id="IPR050857">
    <property type="entry name" value="D-2-hydroxyacid_DH"/>
</dbReference>
<comment type="similarity">
    <text evidence="1 4">Belongs to the D-isomer specific 2-hydroxyacid dehydrogenase family.</text>
</comment>
<accession>A0ABU8WU22</accession>
<keyword evidence="2 4" id="KW-0560">Oxidoreductase</keyword>
<dbReference type="PROSITE" id="PS00670">
    <property type="entry name" value="D_2_HYDROXYACID_DH_2"/>
    <property type="match status" value="1"/>
</dbReference>
<dbReference type="SUPFAM" id="SSF51735">
    <property type="entry name" value="NAD(P)-binding Rossmann-fold domains"/>
    <property type="match status" value="1"/>
</dbReference>
<dbReference type="PANTHER" id="PTHR42789">
    <property type="entry name" value="D-ISOMER SPECIFIC 2-HYDROXYACID DEHYDROGENASE FAMILY PROTEIN (AFU_ORTHOLOGUE AFUA_6G10090)"/>
    <property type="match status" value="1"/>
</dbReference>
<dbReference type="EMBL" id="JBBKZT010000019">
    <property type="protein sequence ID" value="MEJ8851011.1"/>
    <property type="molecule type" value="Genomic_DNA"/>
</dbReference>
<evidence type="ECO:0000256" key="1">
    <source>
        <dbReference type="ARBA" id="ARBA00005854"/>
    </source>
</evidence>
<reference evidence="7 8" key="1">
    <citation type="submission" date="2024-03" db="EMBL/GenBank/DDBJ databases">
        <title>Novel species of the genus Variovorax.</title>
        <authorList>
            <person name="Liu Q."/>
            <person name="Xin Y.-H."/>
        </authorList>
    </citation>
    <scope>NUCLEOTIDE SEQUENCE [LARGE SCALE GENOMIC DNA]</scope>
    <source>
        <strain evidence="7 8">KACC 18900</strain>
    </source>
</reference>
<feature type="domain" description="D-isomer specific 2-hydroxyacid dehydrogenase catalytic" evidence="5">
    <location>
        <begin position="32"/>
        <end position="330"/>
    </location>
</feature>
<gene>
    <name evidence="7" type="ORF">WKW82_30525</name>
</gene>
<evidence type="ECO:0000313" key="7">
    <source>
        <dbReference type="EMBL" id="MEJ8851011.1"/>
    </source>
</evidence>
<dbReference type="SUPFAM" id="SSF52283">
    <property type="entry name" value="Formate/glycerate dehydrogenase catalytic domain-like"/>
    <property type="match status" value="1"/>
</dbReference>
<dbReference type="PROSITE" id="PS00671">
    <property type="entry name" value="D_2_HYDROXYACID_DH_3"/>
    <property type="match status" value="1"/>
</dbReference>
<feature type="domain" description="D-isomer specific 2-hydroxyacid dehydrogenase NAD-binding" evidence="6">
    <location>
        <begin position="133"/>
        <end position="305"/>
    </location>
</feature>
<dbReference type="InterPro" id="IPR006139">
    <property type="entry name" value="D-isomer_2_OHA_DH_cat_dom"/>
</dbReference>